<dbReference type="RefSeq" id="WP_253765973.1">
    <property type="nucleotide sequence ID" value="NZ_JAMTCK010000001.1"/>
</dbReference>
<dbReference type="GO" id="GO:0004519">
    <property type="term" value="F:endonuclease activity"/>
    <property type="evidence" value="ECO:0007669"/>
    <property type="project" value="UniProtKB-KW"/>
</dbReference>
<dbReference type="InterPro" id="IPR005135">
    <property type="entry name" value="Endo/exonuclease/phosphatase"/>
</dbReference>
<proteinExistence type="predicted"/>
<protein>
    <submittedName>
        <fullName evidence="3">Metal-dependent hydrolase, endonuclease/exonuclease/phosphatase family</fullName>
    </submittedName>
</protein>
<evidence type="ECO:0000313" key="4">
    <source>
        <dbReference type="Proteomes" id="UP001206128"/>
    </source>
</evidence>
<dbReference type="Proteomes" id="UP001206128">
    <property type="component" value="Unassembled WGS sequence"/>
</dbReference>
<feature type="domain" description="Endonuclease/exonuclease/phosphatase" evidence="2">
    <location>
        <begin position="133"/>
        <end position="383"/>
    </location>
</feature>
<feature type="compositionally biased region" description="Low complexity" evidence="1">
    <location>
        <begin position="292"/>
        <end position="305"/>
    </location>
</feature>
<dbReference type="GO" id="GO:0016787">
    <property type="term" value="F:hydrolase activity"/>
    <property type="evidence" value="ECO:0007669"/>
    <property type="project" value="UniProtKB-KW"/>
</dbReference>
<dbReference type="InterPro" id="IPR036691">
    <property type="entry name" value="Endo/exonu/phosph_ase_sf"/>
</dbReference>
<dbReference type="SUPFAM" id="SSF56219">
    <property type="entry name" value="DNase I-like"/>
    <property type="match status" value="1"/>
</dbReference>
<evidence type="ECO:0000313" key="3">
    <source>
        <dbReference type="EMBL" id="MCP2163382.1"/>
    </source>
</evidence>
<organism evidence="3 4">
    <name type="scientific">Goodfellowiella coeruleoviolacea</name>
    <dbReference type="NCBI Taxonomy" id="334858"/>
    <lineage>
        <taxon>Bacteria</taxon>
        <taxon>Bacillati</taxon>
        <taxon>Actinomycetota</taxon>
        <taxon>Actinomycetes</taxon>
        <taxon>Pseudonocardiales</taxon>
        <taxon>Pseudonocardiaceae</taxon>
        <taxon>Goodfellowiella</taxon>
    </lineage>
</organism>
<gene>
    <name evidence="3" type="ORF">LX83_000222</name>
</gene>
<sequence>MTVRLATFNVENLFARTKAFDVSPAPDGSNPLLAAFSEFNSVAGKDVYSDADKQAMLTALTTLKVLVGGDGVPLVLNPNPTNAFALLRENRGDFLKQPHDGPARIVASGRADWIGWVDLITAPVDETATRMTAKVINKLAPHILCVVEAEDRPSLARFNTDLLHRRYAHVMLVDGNDPRGIDVGLLTRSGIEIASVRSHVDDPDPASPADPLFSRDCPVYHLRLPDGRQLHLLLNHLKSQMRTGRDPDELRGRQSARVRQIYDQLRAEGAEFIAVLGDFNKGPTADDPPQHPTLEPLLGPGTPLTDAASLPVFDSGPRPGTFQSCGRAERIDYILLSPELAELTTAGGIFRRGLWGRPSNVHPPQAWEIFPEITHARQAASDHAAVWIDLDL</sequence>
<dbReference type="Gene3D" id="3.60.10.10">
    <property type="entry name" value="Endonuclease/exonuclease/phosphatase"/>
    <property type="match status" value="1"/>
</dbReference>
<reference evidence="3" key="1">
    <citation type="submission" date="2022-06" db="EMBL/GenBank/DDBJ databases">
        <title>Genomic Encyclopedia of Archaeal and Bacterial Type Strains, Phase II (KMG-II): from individual species to whole genera.</title>
        <authorList>
            <person name="Goeker M."/>
        </authorList>
    </citation>
    <scope>NUCLEOTIDE SEQUENCE</scope>
    <source>
        <strain evidence="3">DSM 43935</strain>
    </source>
</reference>
<keyword evidence="3" id="KW-0255">Endonuclease</keyword>
<dbReference type="Pfam" id="PF03372">
    <property type="entry name" value="Exo_endo_phos"/>
    <property type="match status" value="1"/>
</dbReference>
<comment type="caution">
    <text evidence="3">The sequence shown here is derived from an EMBL/GenBank/DDBJ whole genome shotgun (WGS) entry which is preliminary data.</text>
</comment>
<accession>A0AAE3G833</accession>
<keyword evidence="3" id="KW-0378">Hydrolase</keyword>
<evidence type="ECO:0000256" key="1">
    <source>
        <dbReference type="SAM" id="MobiDB-lite"/>
    </source>
</evidence>
<dbReference type="AlphaFoldDB" id="A0AAE3G833"/>
<keyword evidence="4" id="KW-1185">Reference proteome</keyword>
<evidence type="ECO:0000259" key="2">
    <source>
        <dbReference type="Pfam" id="PF03372"/>
    </source>
</evidence>
<keyword evidence="3" id="KW-0540">Nuclease</keyword>
<name>A0AAE3G833_9PSEU</name>
<feature type="region of interest" description="Disordered" evidence="1">
    <location>
        <begin position="281"/>
        <end position="318"/>
    </location>
</feature>
<dbReference type="EMBL" id="JAMTCK010000001">
    <property type="protein sequence ID" value="MCP2163382.1"/>
    <property type="molecule type" value="Genomic_DNA"/>
</dbReference>